<protein>
    <recommendedName>
        <fullName evidence="3">Transposase</fullName>
    </recommendedName>
</protein>
<evidence type="ECO:0000313" key="2">
    <source>
        <dbReference type="Proteomes" id="UP001146120"/>
    </source>
</evidence>
<keyword evidence="2" id="KW-1185">Reference proteome</keyword>
<dbReference type="Proteomes" id="UP001146120">
    <property type="component" value="Unassembled WGS sequence"/>
</dbReference>
<gene>
    <name evidence="1" type="ORF">N0F65_003244</name>
</gene>
<dbReference type="EMBL" id="DAKRPA010000024">
    <property type="protein sequence ID" value="DBA03056.1"/>
    <property type="molecule type" value="Genomic_DNA"/>
</dbReference>
<dbReference type="AlphaFoldDB" id="A0AAV2Z6S7"/>
<evidence type="ECO:0000313" key="1">
    <source>
        <dbReference type="EMBL" id="DBA03056.1"/>
    </source>
</evidence>
<evidence type="ECO:0008006" key="3">
    <source>
        <dbReference type="Google" id="ProtNLM"/>
    </source>
</evidence>
<sequence>MDVTGLIAWGSSTHRTFDRFRFHEVFQSRTAPMLNPWPLPRSIVGIDNAKIHMYTVLEELIHQRGALLFFPVTIFTSSQPNRAFRLKPRWNLVAKAS</sequence>
<name>A0AAV2Z6S7_9STRA</name>
<reference evidence="1" key="2">
    <citation type="journal article" date="2023" name="Microbiol Resour">
        <title>Decontamination and Annotation of the Draft Genome Sequence of the Oomycete Lagenidium giganteum ARSEF 373.</title>
        <authorList>
            <person name="Morgan W.R."/>
            <person name="Tartar A."/>
        </authorList>
    </citation>
    <scope>NUCLEOTIDE SEQUENCE</scope>
    <source>
        <strain evidence="1">ARSEF 373</strain>
    </source>
</reference>
<comment type="caution">
    <text evidence="1">The sequence shown here is derived from an EMBL/GenBank/DDBJ whole genome shotgun (WGS) entry which is preliminary data.</text>
</comment>
<reference evidence="1" key="1">
    <citation type="submission" date="2022-11" db="EMBL/GenBank/DDBJ databases">
        <authorList>
            <person name="Morgan W.R."/>
            <person name="Tartar A."/>
        </authorList>
    </citation>
    <scope>NUCLEOTIDE SEQUENCE</scope>
    <source>
        <strain evidence="1">ARSEF 373</strain>
    </source>
</reference>
<organism evidence="1 2">
    <name type="scientific">Lagenidium giganteum</name>
    <dbReference type="NCBI Taxonomy" id="4803"/>
    <lineage>
        <taxon>Eukaryota</taxon>
        <taxon>Sar</taxon>
        <taxon>Stramenopiles</taxon>
        <taxon>Oomycota</taxon>
        <taxon>Peronosporomycetes</taxon>
        <taxon>Pythiales</taxon>
        <taxon>Pythiaceae</taxon>
    </lineage>
</organism>
<proteinExistence type="predicted"/>
<accession>A0AAV2Z6S7</accession>